<evidence type="ECO:0000256" key="2">
    <source>
        <dbReference type="ARBA" id="ARBA00004370"/>
    </source>
</evidence>
<keyword evidence="9 10" id="KW-0472">Membrane</keyword>
<evidence type="ECO:0000256" key="4">
    <source>
        <dbReference type="ARBA" id="ARBA00022553"/>
    </source>
</evidence>
<dbReference type="Proteomes" id="UP000036700">
    <property type="component" value="Chromosome"/>
</dbReference>
<dbReference type="CDD" id="cd00082">
    <property type="entry name" value="HisKA"/>
    <property type="match status" value="1"/>
</dbReference>
<dbReference type="KEGG" id="ptx:ABW99_04760"/>
<keyword evidence="7" id="KW-0418">Kinase</keyword>
<dbReference type="Pfam" id="PF02518">
    <property type="entry name" value="HATPase_c"/>
    <property type="match status" value="1"/>
</dbReference>
<dbReference type="PROSITE" id="PS50109">
    <property type="entry name" value="HIS_KIN"/>
    <property type="match status" value="1"/>
</dbReference>
<protein>
    <recommendedName>
        <fullName evidence="3">histidine kinase</fullName>
        <ecNumber evidence="3">2.7.13.3</ecNumber>
    </recommendedName>
</protein>
<evidence type="ECO:0000256" key="9">
    <source>
        <dbReference type="ARBA" id="ARBA00023136"/>
    </source>
</evidence>
<evidence type="ECO:0000256" key="10">
    <source>
        <dbReference type="SAM" id="Phobius"/>
    </source>
</evidence>
<reference evidence="13" key="1">
    <citation type="submission" date="2015-06" db="EMBL/GenBank/DDBJ databases">
        <authorList>
            <person name="Lim Y.L."/>
            <person name="Ee R."/>
            <person name="Yong D."/>
            <person name="How K.Y."/>
            <person name="Yin W.F."/>
            <person name="Chan K.G."/>
        </authorList>
    </citation>
    <scope>NUCLEOTIDE SEQUENCE [LARGE SCALE GENOMIC DNA]</scope>
    <source>
        <strain evidence="13">DSM 25325</strain>
    </source>
</reference>
<keyword evidence="5" id="KW-0808">Transferase</keyword>
<dbReference type="PATRIC" id="fig|445709.3.peg.1020"/>
<proteinExistence type="predicted"/>
<dbReference type="Pfam" id="PF00512">
    <property type="entry name" value="HisKA"/>
    <property type="match status" value="1"/>
</dbReference>
<name>A0A0G3EL00_9BURK</name>
<dbReference type="InterPro" id="IPR003661">
    <property type="entry name" value="HisK_dim/P_dom"/>
</dbReference>
<evidence type="ECO:0000256" key="6">
    <source>
        <dbReference type="ARBA" id="ARBA00022692"/>
    </source>
</evidence>
<feature type="transmembrane region" description="Helical" evidence="10">
    <location>
        <begin position="158"/>
        <end position="183"/>
    </location>
</feature>
<dbReference type="InterPro" id="IPR005467">
    <property type="entry name" value="His_kinase_dom"/>
</dbReference>
<gene>
    <name evidence="12" type="ORF">ABW99_04760</name>
</gene>
<evidence type="ECO:0000256" key="7">
    <source>
        <dbReference type="ARBA" id="ARBA00022777"/>
    </source>
</evidence>
<dbReference type="SMART" id="SM00388">
    <property type="entry name" value="HisKA"/>
    <property type="match status" value="1"/>
</dbReference>
<dbReference type="InterPro" id="IPR036890">
    <property type="entry name" value="HATPase_C_sf"/>
</dbReference>
<dbReference type="PANTHER" id="PTHR45436">
    <property type="entry name" value="SENSOR HISTIDINE KINASE YKOH"/>
    <property type="match status" value="1"/>
</dbReference>
<dbReference type="PRINTS" id="PR00344">
    <property type="entry name" value="BCTRLSENSOR"/>
</dbReference>
<dbReference type="GO" id="GO:0000155">
    <property type="term" value="F:phosphorelay sensor kinase activity"/>
    <property type="evidence" value="ECO:0007669"/>
    <property type="project" value="InterPro"/>
</dbReference>
<dbReference type="PANTHER" id="PTHR45436:SF1">
    <property type="entry name" value="SENSOR PROTEIN QSEC"/>
    <property type="match status" value="1"/>
</dbReference>
<dbReference type="SMART" id="SM00387">
    <property type="entry name" value="HATPase_c"/>
    <property type="match status" value="1"/>
</dbReference>
<dbReference type="Pfam" id="PF08521">
    <property type="entry name" value="2CSK_N"/>
    <property type="match status" value="1"/>
</dbReference>
<keyword evidence="6 10" id="KW-0812">Transmembrane</keyword>
<dbReference type="OrthoDB" id="8554694at2"/>
<dbReference type="InterPro" id="IPR013727">
    <property type="entry name" value="2CSK_N"/>
</dbReference>
<dbReference type="InterPro" id="IPR004358">
    <property type="entry name" value="Sig_transdc_His_kin-like_C"/>
</dbReference>
<dbReference type="SUPFAM" id="SSF55874">
    <property type="entry name" value="ATPase domain of HSP90 chaperone/DNA topoisomerase II/histidine kinase"/>
    <property type="match status" value="1"/>
</dbReference>
<dbReference type="STRING" id="445709.ABW99_04760"/>
<evidence type="ECO:0000259" key="11">
    <source>
        <dbReference type="PROSITE" id="PS50109"/>
    </source>
</evidence>
<keyword evidence="8 10" id="KW-1133">Transmembrane helix</keyword>
<dbReference type="RefSeq" id="WP_047213301.1">
    <property type="nucleotide sequence ID" value="NZ_CP011568.3"/>
</dbReference>
<comment type="catalytic activity">
    <reaction evidence="1">
        <text>ATP + protein L-histidine = ADP + protein N-phospho-L-histidine.</text>
        <dbReference type="EC" id="2.7.13.3"/>
    </reaction>
</comment>
<keyword evidence="4" id="KW-0597">Phosphoprotein</keyword>
<dbReference type="AlphaFoldDB" id="A0A0G3EL00"/>
<evidence type="ECO:0000256" key="3">
    <source>
        <dbReference type="ARBA" id="ARBA00012438"/>
    </source>
</evidence>
<dbReference type="SUPFAM" id="SSF47384">
    <property type="entry name" value="Homodimeric domain of signal transducing histidine kinase"/>
    <property type="match status" value="1"/>
</dbReference>
<organism evidence="12 13">
    <name type="scientific">Pandoraea thiooxydans</name>
    <dbReference type="NCBI Taxonomy" id="445709"/>
    <lineage>
        <taxon>Bacteria</taxon>
        <taxon>Pseudomonadati</taxon>
        <taxon>Pseudomonadota</taxon>
        <taxon>Betaproteobacteria</taxon>
        <taxon>Burkholderiales</taxon>
        <taxon>Burkholderiaceae</taxon>
        <taxon>Pandoraea</taxon>
    </lineage>
</organism>
<dbReference type="EMBL" id="CP011568">
    <property type="protein sequence ID" value="AKJ67640.1"/>
    <property type="molecule type" value="Genomic_DNA"/>
</dbReference>
<dbReference type="EC" id="2.7.13.3" evidence="3"/>
<dbReference type="Gene3D" id="3.30.565.10">
    <property type="entry name" value="Histidine kinase-like ATPase, C-terminal domain"/>
    <property type="match status" value="1"/>
</dbReference>
<dbReference type="InterPro" id="IPR036097">
    <property type="entry name" value="HisK_dim/P_sf"/>
</dbReference>
<evidence type="ECO:0000313" key="13">
    <source>
        <dbReference type="Proteomes" id="UP000036700"/>
    </source>
</evidence>
<evidence type="ECO:0000256" key="5">
    <source>
        <dbReference type="ARBA" id="ARBA00022679"/>
    </source>
</evidence>
<evidence type="ECO:0000313" key="12">
    <source>
        <dbReference type="EMBL" id="AKJ67640.1"/>
    </source>
</evidence>
<dbReference type="GO" id="GO:0005886">
    <property type="term" value="C:plasma membrane"/>
    <property type="evidence" value="ECO:0007669"/>
    <property type="project" value="TreeGrafter"/>
</dbReference>
<keyword evidence="13" id="KW-1185">Reference proteome</keyword>
<accession>A0A0G3EL00</accession>
<feature type="domain" description="Histidine kinase" evidence="11">
    <location>
        <begin position="242"/>
        <end position="457"/>
    </location>
</feature>
<dbReference type="InterPro" id="IPR003594">
    <property type="entry name" value="HATPase_dom"/>
</dbReference>
<dbReference type="InterPro" id="IPR050428">
    <property type="entry name" value="TCS_sensor_his_kinase"/>
</dbReference>
<evidence type="ECO:0000256" key="8">
    <source>
        <dbReference type="ARBA" id="ARBA00022989"/>
    </source>
</evidence>
<evidence type="ECO:0000256" key="1">
    <source>
        <dbReference type="ARBA" id="ARBA00000085"/>
    </source>
</evidence>
<dbReference type="CDD" id="cd00075">
    <property type="entry name" value="HATPase"/>
    <property type="match status" value="1"/>
</dbReference>
<comment type="subcellular location">
    <subcellularLocation>
        <location evidence="2">Membrane</location>
    </subcellularLocation>
</comment>
<dbReference type="Gene3D" id="1.10.287.130">
    <property type="match status" value="1"/>
</dbReference>
<sequence length="458" mass="50268">MNNLRVRLLLWVLIPMLAALALTAALSWRNARQMALLVQDRQLLASAEMMAGQVGWQQDALHAETPPAALQMFASQERDRVYFQVLAASGELLAGWPDLTSGVPPPNGIPQYRSIDYHGKTLRLVTLMRRLYRHGHSIAVLVSVAESRHAFKHRILSLWWPALLHESALLVLALVLMLIGLTLELRPLLQLRRDLQAREMDDLTPLRTTELQRELQPIVETINQYATRLTKQVNLQKRFIADAAHQLRTPVALMSTQLDYASHLEASAELSETLQALRVCSRRLKDLINQLLSLSHAEASRGANLPRQSVNLLELAQQVQAELSVLADDKGIDLGLDPASADVNVMTHPTLLHALLFNLVDNAVRYTPRGGNVTLLVGHAGTQASVRVDDTGPGIPAEVRPHVFERFSRGNTSDNGGFGLGLAIVSEAAKACGAKVELLGRPDQAGLSALVQLPVGEP</sequence>